<reference evidence="8 9" key="1">
    <citation type="submission" date="2012-05" db="EMBL/GenBank/DDBJ databases">
        <authorList>
            <person name="Harkins D.M."/>
            <person name="Madupu R."/>
            <person name="Durkin A.S."/>
            <person name="Torralba M."/>
            <person name="Methe B."/>
            <person name="Sutton G.G."/>
            <person name="Nelson K.E."/>
        </authorList>
    </citation>
    <scope>NUCLEOTIDE SEQUENCE [LARGE SCALE GENOMIC DNA]</scope>
    <source>
        <strain evidence="8 9">F0489</strain>
    </source>
</reference>
<organism evidence="8 9">
    <name type="scientific">Actinomyces massiliensis F0489</name>
    <dbReference type="NCBI Taxonomy" id="1125718"/>
    <lineage>
        <taxon>Bacteria</taxon>
        <taxon>Bacillati</taxon>
        <taxon>Actinomycetota</taxon>
        <taxon>Actinomycetes</taxon>
        <taxon>Actinomycetales</taxon>
        <taxon>Actinomycetaceae</taxon>
        <taxon>Actinomyces</taxon>
    </lineage>
</organism>
<evidence type="ECO:0000256" key="3">
    <source>
        <dbReference type="ARBA" id="ARBA00023002"/>
    </source>
</evidence>
<evidence type="ECO:0000256" key="2">
    <source>
        <dbReference type="ARBA" id="ARBA00022857"/>
    </source>
</evidence>
<keyword evidence="2" id="KW-0521">NADP</keyword>
<evidence type="ECO:0000313" key="8">
    <source>
        <dbReference type="EMBL" id="EJF46375.1"/>
    </source>
</evidence>
<dbReference type="CDD" id="cd19071">
    <property type="entry name" value="AKR_AKR1-5-like"/>
    <property type="match status" value="1"/>
</dbReference>
<dbReference type="PIRSF" id="PIRSF000097">
    <property type="entry name" value="AKR"/>
    <property type="match status" value="1"/>
</dbReference>
<dbReference type="AlphaFoldDB" id="J1HKB3"/>
<dbReference type="FunFam" id="3.20.20.100:FF:000002">
    <property type="entry name" value="2,5-diketo-D-gluconic acid reductase A"/>
    <property type="match status" value="1"/>
</dbReference>
<keyword evidence="9" id="KW-1185">Reference proteome</keyword>
<dbReference type="SUPFAM" id="SSF51430">
    <property type="entry name" value="NAD(P)-linked oxidoreductase"/>
    <property type="match status" value="1"/>
</dbReference>
<dbReference type="PATRIC" id="fig|1125718.3.peg.912"/>
<evidence type="ECO:0000256" key="6">
    <source>
        <dbReference type="PIRSR" id="PIRSR000097-3"/>
    </source>
</evidence>
<feature type="binding site" evidence="5">
    <location>
        <position position="118"/>
    </location>
    <ligand>
        <name>substrate</name>
    </ligand>
</feature>
<protein>
    <submittedName>
        <fullName evidence="8">Oxidoreductase, aldo/keto reductase family protein</fullName>
    </submittedName>
</protein>
<evidence type="ECO:0000259" key="7">
    <source>
        <dbReference type="Pfam" id="PF00248"/>
    </source>
</evidence>
<dbReference type="Pfam" id="PF00248">
    <property type="entry name" value="Aldo_ket_red"/>
    <property type="match status" value="1"/>
</dbReference>
<dbReference type="eggNOG" id="COG0656">
    <property type="taxonomic scope" value="Bacteria"/>
</dbReference>
<comment type="caution">
    <text evidence="8">The sequence shown here is derived from an EMBL/GenBank/DDBJ whole genome shotgun (WGS) entry which is preliminary data.</text>
</comment>
<evidence type="ECO:0000256" key="5">
    <source>
        <dbReference type="PIRSR" id="PIRSR000097-2"/>
    </source>
</evidence>
<feature type="active site" description="Proton donor" evidence="4">
    <location>
        <position position="60"/>
    </location>
</feature>
<dbReference type="RefSeq" id="WP_008730774.1">
    <property type="nucleotide sequence ID" value="NZ_AKFT01000065.1"/>
</dbReference>
<dbReference type="GO" id="GO:0016616">
    <property type="term" value="F:oxidoreductase activity, acting on the CH-OH group of donors, NAD or NADP as acceptor"/>
    <property type="evidence" value="ECO:0007669"/>
    <property type="project" value="UniProtKB-ARBA"/>
</dbReference>
<gene>
    <name evidence="8" type="ORF">HMPREF1318_0142</name>
</gene>
<dbReference type="OrthoDB" id="9804790at2"/>
<evidence type="ECO:0000313" key="9">
    <source>
        <dbReference type="Proteomes" id="UP000002941"/>
    </source>
</evidence>
<keyword evidence="3" id="KW-0560">Oxidoreductase</keyword>
<dbReference type="InterPro" id="IPR023210">
    <property type="entry name" value="NADP_OxRdtase_dom"/>
</dbReference>
<dbReference type="PRINTS" id="PR00069">
    <property type="entry name" value="ALDKETRDTASE"/>
</dbReference>
<dbReference type="InterPro" id="IPR018170">
    <property type="entry name" value="Aldo/ket_reductase_CS"/>
</dbReference>
<dbReference type="InterPro" id="IPR036812">
    <property type="entry name" value="NAD(P)_OxRdtase_dom_sf"/>
</dbReference>
<feature type="site" description="Lowers pKa of active site Tyr" evidence="6">
    <location>
        <position position="85"/>
    </location>
</feature>
<dbReference type="PROSITE" id="PS00063">
    <property type="entry name" value="ALDOKETO_REDUCTASE_3"/>
    <property type="match status" value="1"/>
</dbReference>
<dbReference type="Proteomes" id="UP000002941">
    <property type="component" value="Unassembled WGS sequence"/>
</dbReference>
<comment type="similarity">
    <text evidence="1">Belongs to the aldo/keto reductase family.</text>
</comment>
<dbReference type="InterPro" id="IPR020471">
    <property type="entry name" value="AKR"/>
</dbReference>
<sequence length="288" mass="31901">MSAIVPASTVPLIRGTNEPAPLHMPQLGLGTYKIGAGQVERVVRDALDVGYRHIDTAQMYGNEAGVGAALASSRVPRDHLWVTSKLDNPNHRREDALRSFEATMRDLRLDVLDLFLVHWPMADSPGIDLVDTWRTMIDILESGRVRAIGVSNFQAEHLRMIIEATGVTPAVNQIELHPYLCQEQLRALHDSLGIVTESWSPLGRGRLLEEPVVRDVAATLGVTPAQVVIRWHVQHGLVVIPKTTHCERMRANADVFSFGLSREQMAAIDACDRGLRTGSHPDRVQERS</sequence>
<dbReference type="PROSITE" id="PS00798">
    <property type="entry name" value="ALDOKETO_REDUCTASE_1"/>
    <property type="match status" value="1"/>
</dbReference>
<dbReference type="PANTHER" id="PTHR43827">
    <property type="entry name" value="2,5-DIKETO-D-GLUCONIC ACID REDUCTASE"/>
    <property type="match status" value="1"/>
</dbReference>
<dbReference type="PROSITE" id="PS00062">
    <property type="entry name" value="ALDOKETO_REDUCTASE_2"/>
    <property type="match status" value="1"/>
</dbReference>
<dbReference type="PANTHER" id="PTHR43827:SF3">
    <property type="entry name" value="NADP-DEPENDENT OXIDOREDUCTASE DOMAIN-CONTAINING PROTEIN"/>
    <property type="match status" value="1"/>
</dbReference>
<accession>J1HKB3</accession>
<dbReference type="EMBL" id="AKFT01000065">
    <property type="protein sequence ID" value="EJF46375.1"/>
    <property type="molecule type" value="Genomic_DNA"/>
</dbReference>
<evidence type="ECO:0000256" key="1">
    <source>
        <dbReference type="ARBA" id="ARBA00007905"/>
    </source>
</evidence>
<dbReference type="Gene3D" id="3.20.20.100">
    <property type="entry name" value="NADP-dependent oxidoreductase domain"/>
    <property type="match status" value="1"/>
</dbReference>
<name>J1HKB3_9ACTO</name>
<proteinExistence type="inferred from homology"/>
<feature type="domain" description="NADP-dependent oxidoreductase" evidence="7">
    <location>
        <begin position="27"/>
        <end position="272"/>
    </location>
</feature>
<evidence type="ECO:0000256" key="4">
    <source>
        <dbReference type="PIRSR" id="PIRSR000097-1"/>
    </source>
</evidence>